<dbReference type="Proteomes" id="UP001209878">
    <property type="component" value="Unassembled WGS sequence"/>
</dbReference>
<keyword evidence="3 11" id="KW-0328">Glycosyltransferase</keyword>
<evidence type="ECO:0000256" key="10">
    <source>
        <dbReference type="ARBA" id="ARBA00023180"/>
    </source>
</evidence>
<evidence type="ECO:0000256" key="6">
    <source>
        <dbReference type="ARBA" id="ARBA00022968"/>
    </source>
</evidence>
<dbReference type="PANTHER" id="PTHR11214:SF364">
    <property type="entry name" value="HEXOSYLTRANSFERASE"/>
    <property type="match status" value="1"/>
</dbReference>
<dbReference type="FunFam" id="3.90.550.50:FF:000001">
    <property type="entry name" value="Hexosyltransferase"/>
    <property type="match status" value="1"/>
</dbReference>
<evidence type="ECO:0000313" key="13">
    <source>
        <dbReference type="Proteomes" id="UP001209878"/>
    </source>
</evidence>
<dbReference type="InterPro" id="IPR002659">
    <property type="entry name" value="Glyco_trans_31"/>
</dbReference>
<keyword evidence="8 11" id="KW-0333">Golgi apparatus</keyword>
<proteinExistence type="inferred from homology"/>
<keyword evidence="7" id="KW-1133">Transmembrane helix</keyword>
<keyword evidence="13" id="KW-1185">Reference proteome</keyword>
<dbReference type="GO" id="GO:0006493">
    <property type="term" value="P:protein O-linked glycosylation"/>
    <property type="evidence" value="ECO:0007669"/>
    <property type="project" value="TreeGrafter"/>
</dbReference>
<comment type="similarity">
    <text evidence="2 11">Belongs to the glycosyltransferase 31 family.</text>
</comment>
<dbReference type="EC" id="2.4.1.-" evidence="11"/>
<evidence type="ECO:0000256" key="3">
    <source>
        <dbReference type="ARBA" id="ARBA00022676"/>
    </source>
</evidence>
<dbReference type="PANTHER" id="PTHR11214">
    <property type="entry name" value="BETA-1,3-N-ACETYLGLUCOSAMINYLTRANSFERASE"/>
    <property type="match status" value="1"/>
</dbReference>
<evidence type="ECO:0000256" key="4">
    <source>
        <dbReference type="ARBA" id="ARBA00022679"/>
    </source>
</evidence>
<dbReference type="Gene3D" id="3.90.550.50">
    <property type="match status" value="1"/>
</dbReference>
<evidence type="ECO:0000313" key="12">
    <source>
        <dbReference type="EMBL" id="KAK2171931.1"/>
    </source>
</evidence>
<reference evidence="12" key="1">
    <citation type="journal article" date="2023" name="Mol. Biol. Evol.">
        <title>Third-Generation Sequencing Reveals the Adaptive Role of the Epigenome in Three Deep-Sea Polychaetes.</title>
        <authorList>
            <person name="Perez M."/>
            <person name="Aroh O."/>
            <person name="Sun Y."/>
            <person name="Lan Y."/>
            <person name="Juniper S.K."/>
            <person name="Young C.R."/>
            <person name="Angers B."/>
            <person name="Qian P.Y."/>
        </authorList>
    </citation>
    <scope>NUCLEOTIDE SEQUENCE</scope>
    <source>
        <strain evidence="12">R07B-5</strain>
    </source>
</reference>
<accession>A0AAD9KID2</accession>
<keyword evidence="5" id="KW-0812">Transmembrane</keyword>
<dbReference type="AlphaFoldDB" id="A0AAD9KID2"/>
<comment type="caution">
    <text evidence="12">The sequence shown here is derived from an EMBL/GenBank/DDBJ whole genome shotgun (WGS) entry which is preliminary data.</text>
</comment>
<sequence>MRKPTPPPRPTGRGRWWKRPYELLNVLVRRCAVLPRRRSTYFFCAALLTLIYFVSHAKFATETHAETHSTQSQFEFEDAVANGTQFEMIRVDVSIQRLIEGSAAVAQQDHGRHGLEKTLLSDIGFRYVVRPVKHVGKAKPKKNPLLSNRQVYYVKKRTGMLGAVDPQKIVNPHPFTFVLNNEKMCGTDSGSDVFLLIYVHSAPDNAARRNLIRATWGNRKFYAHKNIRLIFVLGTVPSAPALTRRLMYESANYNDIVQSSFVDDYRNLTYKAISALKWVSLYCRNAKFVLKSDDDILVNPFTLMSYLAVDKPIKGLIICKVYERGIVFRAGYRRLVTLEEYAGDRYPPFCSGSAHLMTTDVVAGIYHMSYTVRFFWPDDVIITGLLPFKLDNVTFVQMADRIEVLKTDKDVASLMTGRNTRRYIFGHIHDIGLFKETWSKISLIFKGKE</sequence>
<keyword evidence="9" id="KW-0472">Membrane</keyword>
<dbReference type="Pfam" id="PF01762">
    <property type="entry name" value="Galactosyl_T"/>
    <property type="match status" value="1"/>
</dbReference>
<keyword evidence="6" id="KW-0735">Signal-anchor</keyword>
<evidence type="ECO:0000256" key="7">
    <source>
        <dbReference type="ARBA" id="ARBA00022989"/>
    </source>
</evidence>
<evidence type="ECO:0000256" key="2">
    <source>
        <dbReference type="ARBA" id="ARBA00008661"/>
    </source>
</evidence>
<evidence type="ECO:0000256" key="9">
    <source>
        <dbReference type="ARBA" id="ARBA00023136"/>
    </source>
</evidence>
<comment type="subcellular location">
    <subcellularLocation>
        <location evidence="1 11">Golgi apparatus membrane</location>
        <topology evidence="1 11">Single-pass type II membrane protein</topology>
    </subcellularLocation>
</comment>
<dbReference type="GO" id="GO:0000139">
    <property type="term" value="C:Golgi membrane"/>
    <property type="evidence" value="ECO:0007669"/>
    <property type="project" value="UniProtKB-SubCell"/>
</dbReference>
<evidence type="ECO:0000256" key="11">
    <source>
        <dbReference type="RuleBase" id="RU363063"/>
    </source>
</evidence>
<dbReference type="GO" id="GO:0016758">
    <property type="term" value="F:hexosyltransferase activity"/>
    <property type="evidence" value="ECO:0007669"/>
    <property type="project" value="InterPro"/>
</dbReference>
<evidence type="ECO:0000256" key="5">
    <source>
        <dbReference type="ARBA" id="ARBA00022692"/>
    </source>
</evidence>
<name>A0AAD9KID2_RIDPI</name>
<evidence type="ECO:0000256" key="1">
    <source>
        <dbReference type="ARBA" id="ARBA00004323"/>
    </source>
</evidence>
<keyword evidence="4" id="KW-0808">Transferase</keyword>
<dbReference type="EMBL" id="JAODUO010001012">
    <property type="protein sequence ID" value="KAK2171931.1"/>
    <property type="molecule type" value="Genomic_DNA"/>
</dbReference>
<gene>
    <name evidence="12" type="ORF">NP493_1011g01069</name>
</gene>
<keyword evidence="10" id="KW-0325">Glycoprotein</keyword>
<protein>
    <recommendedName>
        <fullName evidence="11">Hexosyltransferase</fullName>
        <ecNumber evidence="11">2.4.1.-</ecNumber>
    </recommendedName>
</protein>
<evidence type="ECO:0000256" key="8">
    <source>
        <dbReference type="ARBA" id="ARBA00023034"/>
    </source>
</evidence>
<organism evidence="12 13">
    <name type="scientific">Ridgeia piscesae</name>
    <name type="common">Tubeworm</name>
    <dbReference type="NCBI Taxonomy" id="27915"/>
    <lineage>
        <taxon>Eukaryota</taxon>
        <taxon>Metazoa</taxon>
        <taxon>Spiralia</taxon>
        <taxon>Lophotrochozoa</taxon>
        <taxon>Annelida</taxon>
        <taxon>Polychaeta</taxon>
        <taxon>Sedentaria</taxon>
        <taxon>Canalipalpata</taxon>
        <taxon>Sabellida</taxon>
        <taxon>Siboglinidae</taxon>
        <taxon>Ridgeia</taxon>
    </lineage>
</organism>